<evidence type="ECO:0000313" key="7">
    <source>
        <dbReference type="Proteomes" id="UP000054988"/>
    </source>
</evidence>
<dbReference type="EMBL" id="LATX01001291">
    <property type="protein sequence ID" value="KTB42883.1"/>
    <property type="molecule type" value="Genomic_DNA"/>
</dbReference>
<comment type="similarity">
    <text evidence="5">Belongs to the copper transporter (Ctr) (TC 1.A.56) family. SLC31A subfamily.</text>
</comment>
<dbReference type="AlphaFoldDB" id="A0A0W0G2T2"/>
<evidence type="ECO:0000256" key="5">
    <source>
        <dbReference type="RuleBase" id="RU367022"/>
    </source>
</evidence>
<feature type="transmembrane region" description="Helical" evidence="5">
    <location>
        <begin position="275"/>
        <end position="300"/>
    </location>
</feature>
<evidence type="ECO:0000256" key="3">
    <source>
        <dbReference type="ARBA" id="ARBA00022989"/>
    </source>
</evidence>
<dbReference type="GO" id="GO:0005886">
    <property type="term" value="C:plasma membrane"/>
    <property type="evidence" value="ECO:0007669"/>
    <property type="project" value="TreeGrafter"/>
</dbReference>
<dbReference type="PANTHER" id="PTHR12483:SF27">
    <property type="entry name" value="COPPER TRANSPORT PROTEIN CTR1"/>
    <property type="match status" value="1"/>
</dbReference>
<proteinExistence type="inferred from homology"/>
<feature type="transmembrane region" description="Helical" evidence="5">
    <location>
        <begin position="39"/>
        <end position="69"/>
    </location>
</feature>
<protein>
    <recommendedName>
        <fullName evidence="5">Copper transport protein</fullName>
    </recommendedName>
</protein>
<keyword evidence="5" id="KW-0813">Transport</keyword>
<feature type="transmembrane region" description="Helical" evidence="5">
    <location>
        <begin position="190"/>
        <end position="209"/>
    </location>
</feature>
<evidence type="ECO:0000256" key="4">
    <source>
        <dbReference type="ARBA" id="ARBA00023136"/>
    </source>
</evidence>
<name>A0A0W0G2T2_MONRR</name>
<keyword evidence="5" id="KW-0406">Ion transport</keyword>
<sequence length="315" mass="34316">MPQGRHPTPSPSFPTSPSAITHVIQPPYSGNDSGTLTTFGLYVVAEIVGAIFGCLRSFSAALVWVYFALKGELFCAGKSFARGIRGNITCHAHPANCRPSSRTLDTALYISSNTISVLWSEAPTMPFKWNTVLAFLFLLVPAVTVHSHENGMDMDMDSPMQLESGNMLMYFHFTPGDILWFEGWVPKSNGAMVGACIGLFLLAVVDRWLAGCRGMMEAHWRKRAQIAYTNKLNAAADLKKAEPSLKNMILMRTSSPFIPAHDIVRGIMQAGQAALGFALMLAVMTFQLAFLLSIVIGLGVGETLFGRFSVSAHIH</sequence>
<keyword evidence="5" id="KW-0186">Copper</keyword>
<evidence type="ECO:0000313" key="6">
    <source>
        <dbReference type="EMBL" id="KTB42883.1"/>
    </source>
</evidence>
<dbReference type="Pfam" id="PF04145">
    <property type="entry name" value="Ctr"/>
    <property type="match status" value="1"/>
</dbReference>
<keyword evidence="4 5" id="KW-0472">Membrane</keyword>
<comment type="caution">
    <text evidence="6">The sequence shown here is derived from an EMBL/GenBank/DDBJ whole genome shotgun (WGS) entry which is preliminary data.</text>
</comment>
<evidence type="ECO:0000256" key="2">
    <source>
        <dbReference type="ARBA" id="ARBA00022692"/>
    </source>
</evidence>
<keyword evidence="3 5" id="KW-1133">Transmembrane helix</keyword>
<accession>A0A0W0G2T2</accession>
<gene>
    <name evidence="6" type="ORF">WG66_4542</name>
</gene>
<dbReference type="Proteomes" id="UP000054988">
    <property type="component" value="Unassembled WGS sequence"/>
</dbReference>
<dbReference type="eggNOG" id="KOG3386">
    <property type="taxonomic scope" value="Eukaryota"/>
</dbReference>
<keyword evidence="2 5" id="KW-0812">Transmembrane</keyword>
<evidence type="ECO:0000256" key="1">
    <source>
        <dbReference type="ARBA" id="ARBA00004141"/>
    </source>
</evidence>
<keyword evidence="5" id="KW-0187">Copper transport</keyword>
<dbReference type="InterPro" id="IPR007274">
    <property type="entry name" value="Cop_transporter"/>
</dbReference>
<dbReference type="PANTHER" id="PTHR12483">
    <property type="entry name" value="SOLUTE CARRIER FAMILY 31 COPPER TRANSPORTERS"/>
    <property type="match status" value="1"/>
</dbReference>
<organism evidence="6 7">
    <name type="scientific">Moniliophthora roreri</name>
    <name type="common">Frosty pod rot fungus</name>
    <name type="synonym">Monilia roreri</name>
    <dbReference type="NCBI Taxonomy" id="221103"/>
    <lineage>
        <taxon>Eukaryota</taxon>
        <taxon>Fungi</taxon>
        <taxon>Dikarya</taxon>
        <taxon>Basidiomycota</taxon>
        <taxon>Agaricomycotina</taxon>
        <taxon>Agaricomycetes</taxon>
        <taxon>Agaricomycetidae</taxon>
        <taxon>Agaricales</taxon>
        <taxon>Marasmiineae</taxon>
        <taxon>Marasmiaceae</taxon>
        <taxon>Moniliophthora</taxon>
    </lineage>
</organism>
<reference evidence="6 7" key="1">
    <citation type="submission" date="2015-12" db="EMBL/GenBank/DDBJ databases">
        <title>Draft genome sequence of Moniliophthora roreri, the causal agent of frosty pod rot of cacao.</title>
        <authorList>
            <person name="Aime M.C."/>
            <person name="Diaz-Valderrama J.R."/>
            <person name="Kijpornyongpan T."/>
            <person name="Phillips-Mora W."/>
        </authorList>
    </citation>
    <scope>NUCLEOTIDE SEQUENCE [LARGE SCALE GENOMIC DNA]</scope>
    <source>
        <strain evidence="6 7">MCA 2952</strain>
    </source>
</reference>
<dbReference type="GO" id="GO:0005375">
    <property type="term" value="F:copper ion transmembrane transporter activity"/>
    <property type="evidence" value="ECO:0007669"/>
    <property type="project" value="UniProtKB-UniRule"/>
</dbReference>
<comment type="subcellular location">
    <subcellularLocation>
        <location evidence="1 5">Membrane</location>
        <topology evidence="1 5">Multi-pass membrane protein</topology>
    </subcellularLocation>
</comment>
<comment type="caution">
    <text evidence="5">Lacks conserved residue(s) required for the propagation of feature annotation.</text>
</comment>
<feature type="transmembrane region" description="Helical" evidence="5">
    <location>
        <begin position="129"/>
        <end position="148"/>
    </location>
</feature>